<evidence type="ECO:0000256" key="1">
    <source>
        <dbReference type="SAM" id="Phobius"/>
    </source>
</evidence>
<name>A0A0B7FZX9_THACB</name>
<dbReference type="STRING" id="1108050.A0A0B7FZX9"/>
<feature type="transmembrane region" description="Helical" evidence="1">
    <location>
        <begin position="168"/>
        <end position="186"/>
    </location>
</feature>
<dbReference type="AlphaFoldDB" id="A0A0B7FZX9"/>
<feature type="transmembrane region" description="Helical" evidence="1">
    <location>
        <begin position="142"/>
        <end position="162"/>
    </location>
</feature>
<evidence type="ECO:0000313" key="2">
    <source>
        <dbReference type="EMBL" id="CEL63501.1"/>
    </source>
</evidence>
<dbReference type="InterPro" id="IPR010640">
    <property type="entry name" value="Low_temperature_requirement_A"/>
</dbReference>
<keyword evidence="1" id="KW-0812">Transmembrane</keyword>
<feature type="transmembrane region" description="Helical" evidence="1">
    <location>
        <begin position="722"/>
        <end position="745"/>
    </location>
</feature>
<sequence>MNTQPPTESPDRNEENKRLFGGFFTDVDPDDKDGLTVQRLQQWRPFWQNPFVDPDLGNSPGSDLSRVSIADVMADDEKVLEKPNMSRGDTGLSKQSSALNSSAVVHAGPTWVNLFYDLAWTAWFASVTQNGQLDAPWDTVSYIAFFLAVWWLWASQTLYSVHFYTNDWVHLLSIFVQLVIFGLLAATTQGYNVISYILRSPGADTLDPMTIDQMLDPKRYQADRVASYSLEVIAFSLALSRHVSSIRTRRSFAHTEVFSAVLWFQHILVYVFAHSVAKEKGLAIPQKLCVLPFGLVISNALFWGCAGLTHSAKGKTVLGAKLKFVLWGVGLVVEVVLHAYMEWLDWEKTSFKSANQVGVSQDATTQPKLLKNSLGTSQSTPAEQIQSWPIPRTNVNLRERLEGITTVIIGEASGLNGIAGTLYSIISAPGLGGPVPANMACTAFIVYFLAYFYFEGPTSRRDPKGSEVRKMWWMMLHLPFLLGIILLLLGVKNQFIMTSCLSTAEKTFLQFDQIMGDEMIALEDPTSASNLPIKNFMLKRGITWAEEFNKLKASVTDNGTIPLANVTSSKLENDVGIWYMRISLRIIEQYYMTFMGKNAKIDPSIETMMKNYYVNDTVPLMDWNEVYEPASLYHYGYESIISNLLKTHLQGARYIVALAGAIFISLGVMNRIHSKPRDRFQWGIVISRISMGVALIILLLLNVGSIQWLWVWDYEESKQAGVFRWVWAWMVLPTLAIAFATEFIIETVLLRCAGLAIAHKRDLVKTSLWRAFFNKPLSWSKSAK</sequence>
<dbReference type="OrthoDB" id="3177213at2759"/>
<dbReference type="PANTHER" id="PTHR42101:SF1">
    <property type="entry name" value="LOW TEMPERATURE REQUIREMENT A"/>
    <property type="match status" value="1"/>
</dbReference>
<feature type="transmembrane region" description="Helical" evidence="1">
    <location>
        <begin position="435"/>
        <end position="454"/>
    </location>
</feature>
<evidence type="ECO:0000313" key="3">
    <source>
        <dbReference type="Proteomes" id="UP000059188"/>
    </source>
</evidence>
<gene>
    <name evidence="2" type="ORF">RSOLAG1IB_10809</name>
</gene>
<feature type="transmembrane region" description="Helical" evidence="1">
    <location>
        <begin position="651"/>
        <end position="669"/>
    </location>
</feature>
<feature type="transmembrane region" description="Helical" evidence="1">
    <location>
        <begin position="293"/>
        <end position="312"/>
    </location>
</feature>
<keyword evidence="3" id="KW-1185">Reference proteome</keyword>
<feature type="transmembrane region" description="Helical" evidence="1">
    <location>
        <begin position="474"/>
        <end position="491"/>
    </location>
</feature>
<feature type="transmembrane region" description="Helical" evidence="1">
    <location>
        <begin position="324"/>
        <end position="341"/>
    </location>
</feature>
<keyword evidence="1" id="KW-0472">Membrane</keyword>
<organism evidence="2 3">
    <name type="scientific">Thanatephorus cucumeris (strain AG1-IB / isolate 7/3/14)</name>
    <name type="common">Lettuce bottom rot fungus</name>
    <name type="synonym">Rhizoctonia solani</name>
    <dbReference type="NCBI Taxonomy" id="1108050"/>
    <lineage>
        <taxon>Eukaryota</taxon>
        <taxon>Fungi</taxon>
        <taxon>Dikarya</taxon>
        <taxon>Basidiomycota</taxon>
        <taxon>Agaricomycotina</taxon>
        <taxon>Agaricomycetes</taxon>
        <taxon>Cantharellales</taxon>
        <taxon>Ceratobasidiaceae</taxon>
        <taxon>Rhizoctonia</taxon>
        <taxon>Rhizoctonia solani AG-1</taxon>
    </lineage>
</organism>
<dbReference type="Pfam" id="PF06772">
    <property type="entry name" value="LtrA"/>
    <property type="match status" value="1"/>
</dbReference>
<accession>A0A0B7FZX9</accession>
<dbReference type="EMBL" id="LN679183">
    <property type="protein sequence ID" value="CEL63501.1"/>
    <property type="molecule type" value="Genomic_DNA"/>
</dbReference>
<protein>
    <submittedName>
        <fullName evidence="2">Uncharacterized protein</fullName>
    </submittedName>
</protein>
<keyword evidence="1" id="KW-1133">Transmembrane helix</keyword>
<feature type="transmembrane region" description="Helical" evidence="1">
    <location>
        <begin position="689"/>
        <end position="710"/>
    </location>
</feature>
<proteinExistence type="predicted"/>
<reference evidence="2 3" key="1">
    <citation type="submission" date="2014-11" db="EMBL/GenBank/DDBJ databases">
        <authorList>
            <person name="Wibberg Daniel"/>
        </authorList>
    </citation>
    <scope>NUCLEOTIDE SEQUENCE [LARGE SCALE GENOMIC DNA]</scope>
    <source>
        <strain evidence="2">Rhizoctonia solani AG1-IB 7/3/14</strain>
    </source>
</reference>
<dbReference type="PANTHER" id="PTHR42101">
    <property type="entry name" value="CHROMOSOME 16, WHOLE GENOME SHOTGUN SEQUENCE"/>
    <property type="match status" value="1"/>
</dbReference>
<feature type="transmembrane region" description="Helical" evidence="1">
    <location>
        <begin position="251"/>
        <end position="273"/>
    </location>
</feature>
<dbReference type="Proteomes" id="UP000059188">
    <property type="component" value="Unassembled WGS sequence"/>
</dbReference>